<gene>
    <name evidence="2" type="ORF">C435_15483</name>
</gene>
<reference evidence="2 3" key="1">
    <citation type="journal article" date="2014" name="PLoS Genet.">
        <title>Phylogenetically driven sequencing of extremely halophilic archaea reveals strategies for static and dynamic osmo-response.</title>
        <authorList>
            <person name="Becker E.A."/>
            <person name="Seitzer P.M."/>
            <person name="Tritt A."/>
            <person name="Larsen D."/>
            <person name="Krusor M."/>
            <person name="Yao A.I."/>
            <person name="Wu D."/>
            <person name="Madern D."/>
            <person name="Eisen J.A."/>
            <person name="Darling A.E."/>
            <person name="Facciotti M.T."/>
        </authorList>
    </citation>
    <scope>NUCLEOTIDE SEQUENCE [LARGE SCALE GENOMIC DNA]</scope>
    <source>
        <strain evidence="2 3">ATCC 33799</strain>
    </source>
</reference>
<feature type="transmembrane region" description="Helical" evidence="1">
    <location>
        <begin position="61"/>
        <end position="81"/>
    </location>
</feature>
<accession>M0JZD4</accession>
<dbReference type="AlphaFoldDB" id="M0JZD4"/>
<name>M0JZD4_9EURY</name>
<proteinExistence type="predicted"/>
<keyword evidence="1" id="KW-0812">Transmembrane</keyword>
<keyword evidence="3" id="KW-1185">Reference proteome</keyword>
<dbReference type="RefSeq" id="WP_007189833.1">
    <property type="nucleotide sequence ID" value="NZ_AOLS01000076.1"/>
</dbReference>
<dbReference type="Proteomes" id="UP000011687">
    <property type="component" value="Unassembled WGS sequence"/>
</dbReference>
<comment type="caution">
    <text evidence="2">The sequence shown here is derived from an EMBL/GenBank/DDBJ whole genome shotgun (WGS) entry which is preliminary data.</text>
</comment>
<evidence type="ECO:0000313" key="3">
    <source>
        <dbReference type="Proteomes" id="UP000011687"/>
    </source>
</evidence>
<protein>
    <submittedName>
        <fullName evidence="2">Uncharacterized protein</fullName>
    </submittedName>
</protein>
<feature type="transmembrane region" description="Helical" evidence="1">
    <location>
        <begin position="29"/>
        <end position="49"/>
    </location>
</feature>
<feature type="transmembrane region" description="Helical" evidence="1">
    <location>
        <begin position="101"/>
        <end position="124"/>
    </location>
</feature>
<evidence type="ECO:0000313" key="2">
    <source>
        <dbReference type="EMBL" id="EMA14492.1"/>
    </source>
</evidence>
<keyword evidence="1" id="KW-0472">Membrane</keyword>
<organism evidence="2 3">
    <name type="scientific">Haloarcula marismortui ATCC 33799</name>
    <dbReference type="NCBI Taxonomy" id="662475"/>
    <lineage>
        <taxon>Archaea</taxon>
        <taxon>Methanobacteriati</taxon>
        <taxon>Methanobacteriota</taxon>
        <taxon>Stenosarchaea group</taxon>
        <taxon>Halobacteria</taxon>
        <taxon>Halobacteriales</taxon>
        <taxon>Haloarculaceae</taxon>
        <taxon>Haloarcula</taxon>
    </lineage>
</organism>
<sequence length="153" mass="15739">MSASGDGPRLSKSLSYIRESERLGGFDSAFVQGLGGIVLMISSVIIGIGEALATLVTRPSTAFSEVTALLIRAGFGAPARFLQDSWNTAAVQLGMGPWTSLGPFVAVLAVVVVVLAIVILNFAVGSTGADTLTGINIPGIGRADTDEELSEEE</sequence>
<evidence type="ECO:0000256" key="1">
    <source>
        <dbReference type="SAM" id="Phobius"/>
    </source>
</evidence>
<dbReference type="PATRIC" id="fig|662475.6.peg.3028"/>
<dbReference type="EMBL" id="AOLS01000076">
    <property type="protein sequence ID" value="EMA14492.1"/>
    <property type="molecule type" value="Genomic_DNA"/>
</dbReference>
<keyword evidence="1" id="KW-1133">Transmembrane helix</keyword>